<protein>
    <submittedName>
        <fullName evidence="1">Uncharacterized protein</fullName>
    </submittedName>
</protein>
<proteinExistence type="predicted"/>
<dbReference type="HOGENOM" id="CLU_027356_0_0_1"/>
<accession>G9MUE3</accession>
<dbReference type="VEuPathDB" id="FungiDB:TRIVIDRAFT_1796"/>
<feature type="non-terminal residue" evidence="1">
    <location>
        <position position="668"/>
    </location>
</feature>
<dbReference type="eggNOG" id="ENOG502SHWH">
    <property type="taxonomic scope" value="Eukaryota"/>
</dbReference>
<evidence type="ECO:0000313" key="2">
    <source>
        <dbReference type="Proteomes" id="UP000007115"/>
    </source>
</evidence>
<evidence type="ECO:0000313" key="1">
    <source>
        <dbReference type="EMBL" id="EHK21936.1"/>
    </source>
</evidence>
<organism evidence="1 2">
    <name type="scientific">Hypocrea virens (strain Gv29-8 / FGSC 10586)</name>
    <name type="common">Gliocladium virens</name>
    <name type="synonym">Trichoderma virens</name>
    <dbReference type="NCBI Taxonomy" id="413071"/>
    <lineage>
        <taxon>Eukaryota</taxon>
        <taxon>Fungi</taxon>
        <taxon>Dikarya</taxon>
        <taxon>Ascomycota</taxon>
        <taxon>Pezizomycotina</taxon>
        <taxon>Sordariomycetes</taxon>
        <taxon>Hypocreomycetidae</taxon>
        <taxon>Hypocreales</taxon>
        <taxon>Hypocreaceae</taxon>
        <taxon>Trichoderma</taxon>
    </lineage>
</organism>
<dbReference type="OMA" id="KAEDNRF"/>
<dbReference type="PANTHER" id="PTHR40619:SF3">
    <property type="entry name" value="FUNGAL STAND N-TERMINAL GOODBYE DOMAIN-CONTAINING PROTEIN"/>
    <property type="match status" value="1"/>
</dbReference>
<dbReference type="InParanoid" id="G9MUE3"/>
<dbReference type="OrthoDB" id="5419927at2759"/>
<feature type="non-terminal residue" evidence="1">
    <location>
        <position position="1"/>
    </location>
</feature>
<reference evidence="1 2" key="1">
    <citation type="journal article" date="2011" name="Genome Biol.">
        <title>Comparative genome sequence analysis underscores mycoparasitism as the ancestral life style of Trichoderma.</title>
        <authorList>
            <person name="Kubicek C.P."/>
            <person name="Herrera-Estrella A."/>
            <person name="Seidl-Seiboth V."/>
            <person name="Martinez D.A."/>
            <person name="Druzhinina I.S."/>
            <person name="Thon M."/>
            <person name="Zeilinger S."/>
            <person name="Casas-Flores S."/>
            <person name="Horwitz B.A."/>
            <person name="Mukherjee P.K."/>
            <person name="Mukherjee M."/>
            <person name="Kredics L."/>
            <person name="Alcaraz L.D."/>
            <person name="Aerts A."/>
            <person name="Antal Z."/>
            <person name="Atanasova L."/>
            <person name="Cervantes-Badillo M.G."/>
            <person name="Challacombe J."/>
            <person name="Chertkov O."/>
            <person name="McCluskey K."/>
            <person name="Coulpier F."/>
            <person name="Deshpande N."/>
            <person name="von Doehren H."/>
            <person name="Ebbole D.J."/>
            <person name="Esquivel-Naranjo E.U."/>
            <person name="Fekete E."/>
            <person name="Flipphi M."/>
            <person name="Glaser F."/>
            <person name="Gomez-Rodriguez E.Y."/>
            <person name="Gruber S."/>
            <person name="Han C."/>
            <person name="Henrissat B."/>
            <person name="Hermosa R."/>
            <person name="Hernandez-Onate M."/>
            <person name="Karaffa L."/>
            <person name="Kosti I."/>
            <person name="Le Crom S."/>
            <person name="Lindquist E."/>
            <person name="Lucas S."/>
            <person name="Luebeck M."/>
            <person name="Luebeck P.S."/>
            <person name="Margeot A."/>
            <person name="Metz B."/>
            <person name="Misra M."/>
            <person name="Nevalainen H."/>
            <person name="Omann M."/>
            <person name="Packer N."/>
            <person name="Perrone G."/>
            <person name="Uresti-Rivera E.E."/>
            <person name="Salamov A."/>
            <person name="Schmoll M."/>
            <person name="Seiboth B."/>
            <person name="Shapiro H."/>
            <person name="Sukno S."/>
            <person name="Tamayo-Ramos J.A."/>
            <person name="Tisch D."/>
            <person name="Wiest A."/>
            <person name="Wilkinson H.H."/>
            <person name="Zhang M."/>
            <person name="Coutinho P.M."/>
            <person name="Kenerley C.M."/>
            <person name="Monte E."/>
            <person name="Baker S.E."/>
            <person name="Grigoriev I.V."/>
        </authorList>
    </citation>
    <scope>NUCLEOTIDE SEQUENCE [LARGE SCALE GENOMIC DNA]</scope>
    <source>
        <strain evidence="2">Gv29-8 / FGSC 10586</strain>
    </source>
</reference>
<dbReference type="EMBL" id="ABDF02000054">
    <property type="protein sequence ID" value="EHK21936.1"/>
    <property type="molecule type" value="Genomic_DNA"/>
</dbReference>
<dbReference type="STRING" id="413071.G9MUE3"/>
<dbReference type="Proteomes" id="UP000007115">
    <property type="component" value="Unassembled WGS sequence"/>
</dbReference>
<keyword evidence="2" id="KW-1185">Reference proteome</keyword>
<name>G9MUE3_HYPVG</name>
<dbReference type="RefSeq" id="XP_013956125.1">
    <property type="nucleotide sequence ID" value="XM_014100650.2"/>
</dbReference>
<dbReference type="GeneID" id="25789008"/>
<gene>
    <name evidence="1" type="ORF">TRIVIDRAFT_1796</name>
</gene>
<dbReference type="PANTHER" id="PTHR40619">
    <property type="entry name" value="FUNGAL STAND N-TERMINAL GOODBYE DOMAIN-CONTAINING PROTEIN"/>
    <property type="match status" value="1"/>
</dbReference>
<sequence>RPLDVGQGMRDVMSNDREIQVMKDWRQNEGAAVHQGLASPTEYNNQRAEWRIPISRKLEDLSEVIKSFQVDDSTATPQNVSWRGVFDCIEEAKKTYEKKAEDNRFRGWIRKGDVALGILERLSDSIPDQDGLSILRTGLAFIFQQSFQKRLSNVGNILQELDDVPGVLASVYQISDAYRGEVRLKNLIWDFYGTLVDCLLDLLNILNRNYKDVNVFKKVLKQIPEVEAAKIGDISKRIFKAKQTVFEATAHLDRNVWQDTRVSAQQGRIAAEATRKTAHDIKIKVVELQKETSEGRDRLSSQVDQFRSQMIDAANGMTYEMAQTRKRLTKDGEERKEFEAGLQRLVEALPSSIHEQLQSALYQFVADAIVQRSLFALPSNSLVPNPTPQQTIQHMPALTENDIVNLLQTPDPIADAERILRKESLMSDEALGYATLLRQKRQFQEWLSSEWPGLVLVDGWCRTESVGRSSPMSFFTASFASTLLQTQSGMVLQFFCSNHTDPQKEGSGPKGLLQSIISQLLLYPKPYSVSLDFVDQSLYDAIAASNTDALCFMFERLFWQIQPTTTIYILLDSISDFESNLHDYGDRMERVLASFQGLIRPVLRGYALGPKLKLFMTSPNRSHRLVHHVDRAKENIRLNAAGLGNGLGGNDRLLREPRRARSPLPLGY</sequence>
<dbReference type="AlphaFoldDB" id="G9MUE3"/>
<comment type="caution">
    <text evidence="1">The sequence shown here is derived from an EMBL/GenBank/DDBJ whole genome shotgun (WGS) entry which is preliminary data.</text>
</comment>